<dbReference type="AlphaFoldDB" id="A0A6M4INI2"/>
<gene>
    <name evidence="1" type="ORF">HKW67_08145</name>
</gene>
<accession>A0A6M4INI2</accession>
<keyword evidence="2" id="KW-1185">Reference proteome</keyword>
<sequence>MSFALRVLVAMVVYAVLAAGTASELSAQRQPIRVRMPGNARWIWVDSVASAPASVPASPALTYKAAAAVLTELKVPLGVDEPHNGLLGNGGFIAVRMLGRERLSRYLECGMGTLGAHADVRRITMALFVWVDSAGPALSRVSVAVVAGSNDNEGVSKNALSCGSTGALETFLTDEIRKRAVMP</sequence>
<proteinExistence type="predicted"/>
<reference evidence="1 2" key="1">
    <citation type="submission" date="2020-05" db="EMBL/GenBank/DDBJ databases">
        <title>Complete genome sequence of Gemmatimonas greenlandica TET16.</title>
        <authorList>
            <person name="Zeng Y."/>
        </authorList>
    </citation>
    <scope>NUCLEOTIDE SEQUENCE [LARGE SCALE GENOMIC DNA]</scope>
    <source>
        <strain evidence="1 2">TET16</strain>
    </source>
</reference>
<dbReference type="EMBL" id="CP053085">
    <property type="protein sequence ID" value="QJR35478.1"/>
    <property type="molecule type" value="Genomic_DNA"/>
</dbReference>
<name>A0A6M4INI2_9BACT</name>
<evidence type="ECO:0000313" key="2">
    <source>
        <dbReference type="Proteomes" id="UP000500938"/>
    </source>
</evidence>
<protein>
    <submittedName>
        <fullName evidence="1">Uncharacterized protein</fullName>
    </submittedName>
</protein>
<evidence type="ECO:0000313" key="1">
    <source>
        <dbReference type="EMBL" id="QJR35478.1"/>
    </source>
</evidence>
<dbReference type="KEGG" id="ggr:HKW67_08145"/>
<dbReference type="Proteomes" id="UP000500938">
    <property type="component" value="Chromosome"/>
</dbReference>
<dbReference type="RefSeq" id="WP_171224908.1">
    <property type="nucleotide sequence ID" value="NZ_CP053085.1"/>
</dbReference>
<organism evidence="1 2">
    <name type="scientific">Gemmatimonas groenlandica</name>
    <dbReference type="NCBI Taxonomy" id="2732249"/>
    <lineage>
        <taxon>Bacteria</taxon>
        <taxon>Pseudomonadati</taxon>
        <taxon>Gemmatimonadota</taxon>
        <taxon>Gemmatimonadia</taxon>
        <taxon>Gemmatimonadales</taxon>
        <taxon>Gemmatimonadaceae</taxon>
        <taxon>Gemmatimonas</taxon>
    </lineage>
</organism>